<name>A0A4Y7QDR4_9AGAM</name>
<evidence type="ECO:0000313" key="4">
    <source>
        <dbReference type="Proteomes" id="UP000294933"/>
    </source>
</evidence>
<protein>
    <submittedName>
        <fullName evidence="3">Uncharacterized protein</fullName>
    </submittedName>
</protein>
<feature type="region of interest" description="Disordered" evidence="1">
    <location>
        <begin position="409"/>
        <end position="430"/>
    </location>
</feature>
<reference evidence="3 4" key="1">
    <citation type="submission" date="2018-06" db="EMBL/GenBank/DDBJ databases">
        <title>A transcriptomic atlas of mushroom development highlights an independent origin of complex multicellularity.</title>
        <authorList>
            <consortium name="DOE Joint Genome Institute"/>
            <person name="Krizsan K."/>
            <person name="Almasi E."/>
            <person name="Merenyi Z."/>
            <person name="Sahu N."/>
            <person name="Viragh M."/>
            <person name="Koszo T."/>
            <person name="Mondo S."/>
            <person name="Kiss B."/>
            <person name="Balint B."/>
            <person name="Kues U."/>
            <person name="Barry K."/>
            <person name="Hegedus J.C."/>
            <person name="Henrissat B."/>
            <person name="Johnson J."/>
            <person name="Lipzen A."/>
            <person name="Ohm R."/>
            <person name="Nagy I."/>
            <person name="Pangilinan J."/>
            <person name="Yan J."/>
            <person name="Xiong Y."/>
            <person name="Grigoriev I.V."/>
            <person name="Hibbett D.S."/>
            <person name="Nagy L.G."/>
        </authorList>
    </citation>
    <scope>NUCLEOTIDE SEQUENCE [LARGE SCALE GENOMIC DNA]</scope>
    <source>
        <strain evidence="3 4">SZMC22713</strain>
    </source>
</reference>
<dbReference type="AlphaFoldDB" id="A0A4Y7QDR4"/>
<keyword evidence="4" id="KW-1185">Reference proteome</keyword>
<evidence type="ECO:0000256" key="2">
    <source>
        <dbReference type="SAM" id="Phobius"/>
    </source>
</evidence>
<keyword evidence="2" id="KW-1133">Transmembrane helix</keyword>
<accession>A0A4Y7QDR4</accession>
<feature type="region of interest" description="Disordered" evidence="1">
    <location>
        <begin position="1"/>
        <end position="52"/>
    </location>
</feature>
<keyword evidence="2" id="KW-0472">Membrane</keyword>
<dbReference type="EMBL" id="ML170163">
    <property type="protein sequence ID" value="TDL25833.1"/>
    <property type="molecule type" value="Genomic_DNA"/>
</dbReference>
<sequence length="462" mass="50566">MIITDELDSSKAKPAAETASGEPSWSNTEAPPPYWSSQETDPVFQNSPTPKRHGKAARKRFLEAFACAAVVWTAACALFSSLNLFRRMERPPLRVDPGKFFPGENVIDCVRAGEWAIQTHRPQVGDGPHMLYASAELDLPRSTEGIFLLSKGSTSSGSLTVETSEDITSVRVKFNASLGRRTREAIGDAEVCLLKREDQNYGVGMFASSGSFDAEEVFTSVVLQLPTSPSSSTHYTHFETNLPRFEHRFRGLGNTIFFGNMTLRSSGAPISILNPLHVELADIFTSNAPILGSLRSSRHLSLETTHAPIEIELEMRSDTYDSASRARLRTTDSPITAVVRLLSSGFGSNFDLETSSTKNYSSVAILQAPLDPILRINMTDSKTRTSLPSSFEGRWQMHSNTSILYMGPGQDPTGGGRTRHEKASPTNSHGKVWWGDQPSIACESSLVELWGNQQAALMIGMS</sequence>
<dbReference type="Proteomes" id="UP000294933">
    <property type="component" value="Unassembled WGS sequence"/>
</dbReference>
<keyword evidence="2" id="KW-0812">Transmembrane</keyword>
<evidence type="ECO:0000256" key="1">
    <source>
        <dbReference type="SAM" id="MobiDB-lite"/>
    </source>
</evidence>
<feature type="transmembrane region" description="Helical" evidence="2">
    <location>
        <begin position="61"/>
        <end position="85"/>
    </location>
</feature>
<dbReference type="VEuPathDB" id="FungiDB:BD410DRAFT_826412"/>
<dbReference type="STRING" id="50990.A0A4Y7QDR4"/>
<gene>
    <name evidence="3" type="ORF">BD410DRAFT_826412</name>
</gene>
<feature type="compositionally biased region" description="Polar residues" evidence="1">
    <location>
        <begin position="21"/>
        <end position="49"/>
    </location>
</feature>
<evidence type="ECO:0000313" key="3">
    <source>
        <dbReference type="EMBL" id="TDL25833.1"/>
    </source>
</evidence>
<dbReference type="OrthoDB" id="5570013at2759"/>
<proteinExistence type="predicted"/>
<organism evidence="3 4">
    <name type="scientific">Rickenella mellea</name>
    <dbReference type="NCBI Taxonomy" id="50990"/>
    <lineage>
        <taxon>Eukaryota</taxon>
        <taxon>Fungi</taxon>
        <taxon>Dikarya</taxon>
        <taxon>Basidiomycota</taxon>
        <taxon>Agaricomycotina</taxon>
        <taxon>Agaricomycetes</taxon>
        <taxon>Hymenochaetales</taxon>
        <taxon>Rickenellaceae</taxon>
        <taxon>Rickenella</taxon>
    </lineage>
</organism>